<reference evidence="2 3" key="1">
    <citation type="submission" date="2018-11" db="EMBL/GenBank/DDBJ databases">
        <title>Genomic Encyclopedia of Type Strains, Phase IV (KMG-IV): sequencing the most valuable type-strain genomes for metagenomic binning, comparative biology and taxonomic classification.</title>
        <authorList>
            <person name="Goeker M."/>
        </authorList>
    </citation>
    <scope>NUCLEOTIDE SEQUENCE [LARGE SCALE GENOMIC DNA]</scope>
    <source>
        <strain evidence="2 3">DSM 5900</strain>
    </source>
</reference>
<comment type="caution">
    <text evidence="2">The sequence shown here is derived from an EMBL/GenBank/DDBJ whole genome shotgun (WGS) entry which is preliminary data.</text>
</comment>
<dbReference type="Proteomes" id="UP000278222">
    <property type="component" value="Unassembled WGS sequence"/>
</dbReference>
<feature type="region of interest" description="Disordered" evidence="1">
    <location>
        <begin position="114"/>
        <end position="136"/>
    </location>
</feature>
<evidence type="ECO:0000313" key="2">
    <source>
        <dbReference type="EMBL" id="ROP81441.1"/>
    </source>
</evidence>
<dbReference type="Gene3D" id="3.30.429.10">
    <property type="entry name" value="Macrophage Migration Inhibitory Factor"/>
    <property type="match status" value="1"/>
</dbReference>
<dbReference type="SUPFAM" id="SSF55331">
    <property type="entry name" value="Tautomerase/MIF"/>
    <property type="match status" value="1"/>
</dbReference>
<evidence type="ECO:0000256" key="1">
    <source>
        <dbReference type="SAM" id="MobiDB-lite"/>
    </source>
</evidence>
<name>A0A3N1KKV0_9PROT</name>
<dbReference type="RefSeq" id="WP_123695313.1">
    <property type="nucleotide sequence ID" value="NZ_AP019700.1"/>
</dbReference>
<accession>A0A3N1KKV0</accession>
<dbReference type="InterPro" id="IPR014347">
    <property type="entry name" value="Tautomerase/MIF_sf"/>
</dbReference>
<organism evidence="2 3">
    <name type="scientific">Stella humosa</name>
    <dbReference type="NCBI Taxonomy" id="94"/>
    <lineage>
        <taxon>Bacteria</taxon>
        <taxon>Pseudomonadati</taxon>
        <taxon>Pseudomonadota</taxon>
        <taxon>Alphaproteobacteria</taxon>
        <taxon>Rhodospirillales</taxon>
        <taxon>Stellaceae</taxon>
        <taxon>Stella</taxon>
    </lineage>
</organism>
<protein>
    <recommendedName>
        <fullName evidence="4">Phenylpyruvate tautomerase PptA (4-oxalocrotonate tautomerase family)</fullName>
    </recommendedName>
</protein>
<dbReference type="EMBL" id="RJKX01000018">
    <property type="protein sequence ID" value="ROP81441.1"/>
    <property type="molecule type" value="Genomic_DNA"/>
</dbReference>
<evidence type="ECO:0008006" key="4">
    <source>
        <dbReference type="Google" id="ProtNLM"/>
    </source>
</evidence>
<evidence type="ECO:0000313" key="3">
    <source>
        <dbReference type="Proteomes" id="UP000278222"/>
    </source>
</evidence>
<proteinExistence type="predicted"/>
<dbReference type="AlphaFoldDB" id="A0A3N1KKV0"/>
<dbReference type="OrthoDB" id="8858935at2"/>
<keyword evidence="3" id="KW-1185">Reference proteome</keyword>
<gene>
    <name evidence="2" type="ORF">EDC65_5299</name>
</gene>
<sequence length="136" mass="14771">MPFLEIYHFNLEPERRRRLAAGATEGLAAAFAISPEIITTYFQDCGADDYAHAGRMPVSAADRRMFVKIHAFPRPADRLRDAARRITAAAVEAADIDAANVAIYFLPRPPEEAAHGGRLVSDGEPPRLAAVGEGAR</sequence>